<gene>
    <name evidence="6" type="ORF">UFOPK1503_00344</name>
    <name evidence="7" type="ORF">UFOPK1693_01005</name>
</gene>
<dbReference type="EMBL" id="CAEZTO010000021">
    <property type="protein sequence ID" value="CAB4575649.1"/>
    <property type="molecule type" value="Genomic_DNA"/>
</dbReference>
<feature type="transmembrane region" description="Helical" evidence="5">
    <location>
        <begin position="39"/>
        <end position="58"/>
    </location>
</feature>
<evidence type="ECO:0000256" key="2">
    <source>
        <dbReference type="ARBA" id="ARBA00022692"/>
    </source>
</evidence>
<feature type="transmembrane region" description="Helical" evidence="5">
    <location>
        <begin position="96"/>
        <end position="123"/>
    </location>
</feature>
<accession>A0A6J6EJU3</accession>
<evidence type="ECO:0000313" key="7">
    <source>
        <dbReference type="EMBL" id="CAB4575649.1"/>
    </source>
</evidence>
<dbReference type="EMBL" id="CAEZST010000004">
    <property type="protein sequence ID" value="CAB4542379.1"/>
    <property type="molecule type" value="Genomic_DNA"/>
</dbReference>
<feature type="transmembrane region" description="Helical" evidence="5">
    <location>
        <begin position="208"/>
        <end position="237"/>
    </location>
</feature>
<name>A0A6J6EJU3_9ZZZZ</name>
<organism evidence="7">
    <name type="scientific">freshwater metagenome</name>
    <dbReference type="NCBI Taxonomy" id="449393"/>
    <lineage>
        <taxon>unclassified sequences</taxon>
        <taxon>metagenomes</taxon>
        <taxon>ecological metagenomes</taxon>
    </lineage>
</organism>
<dbReference type="CDD" id="cd13966">
    <property type="entry name" value="PT_UbiA_4"/>
    <property type="match status" value="1"/>
</dbReference>
<dbReference type="PANTHER" id="PTHR42723:SF1">
    <property type="entry name" value="CHLOROPHYLL SYNTHASE, CHLOROPLASTIC"/>
    <property type="match status" value="1"/>
</dbReference>
<sequence length="280" mass="31715">MLKRLIEISRPVLWVNTIGTTVMGMWLTGQLWTWEILPILIWVTFPFNLLIYGINDIFDQETDNINARKGSYEGAHIFPNEVKPIWIGVIATNVPFLIYFALTLPAAAVWWMIAYALFFTFYSAPPLRFKARPYLDSLSNTDYAFPLAFVPLALGYEPLWAAVVALMVWSIAKHAYDAIQDIPQDSETGIRTTAVHLGVKGTLIWSGLWWMLSTIIFFMVNLPVALVNLAISSYLIISVWREPTPQKAHDVYKYSIAFPYVAGTVAGVQLVTLYVLFNVV</sequence>
<comment type="subcellular location">
    <subcellularLocation>
        <location evidence="1">Membrane</location>
        <topology evidence="1">Multi-pass membrane protein</topology>
    </subcellularLocation>
</comment>
<dbReference type="NCBIfam" id="NF010119">
    <property type="entry name" value="PRK13595.1"/>
    <property type="match status" value="1"/>
</dbReference>
<dbReference type="Pfam" id="PF01040">
    <property type="entry name" value="UbiA"/>
    <property type="match status" value="1"/>
</dbReference>
<dbReference type="InterPro" id="IPR000537">
    <property type="entry name" value="UbiA_prenyltransferase"/>
</dbReference>
<keyword evidence="3 5" id="KW-1133">Transmembrane helix</keyword>
<evidence type="ECO:0000256" key="4">
    <source>
        <dbReference type="ARBA" id="ARBA00023136"/>
    </source>
</evidence>
<dbReference type="GO" id="GO:0016020">
    <property type="term" value="C:membrane"/>
    <property type="evidence" value="ECO:0007669"/>
    <property type="project" value="UniProtKB-SubCell"/>
</dbReference>
<evidence type="ECO:0000256" key="5">
    <source>
        <dbReference type="SAM" id="Phobius"/>
    </source>
</evidence>
<dbReference type="GO" id="GO:0016765">
    <property type="term" value="F:transferase activity, transferring alkyl or aryl (other than methyl) groups"/>
    <property type="evidence" value="ECO:0007669"/>
    <property type="project" value="InterPro"/>
</dbReference>
<feature type="transmembrane region" description="Helical" evidence="5">
    <location>
        <begin position="12"/>
        <end position="33"/>
    </location>
</feature>
<dbReference type="InterPro" id="IPR050475">
    <property type="entry name" value="Prenyltransferase_related"/>
</dbReference>
<dbReference type="Gene3D" id="1.20.120.1780">
    <property type="entry name" value="UbiA prenyltransferase"/>
    <property type="match status" value="1"/>
</dbReference>
<evidence type="ECO:0000256" key="1">
    <source>
        <dbReference type="ARBA" id="ARBA00004141"/>
    </source>
</evidence>
<evidence type="ECO:0000256" key="3">
    <source>
        <dbReference type="ARBA" id="ARBA00022989"/>
    </source>
</evidence>
<reference evidence="7" key="1">
    <citation type="submission" date="2020-05" db="EMBL/GenBank/DDBJ databases">
        <authorList>
            <person name="Chiriac C."/>
            <person name="Salcher M."/>
            <person name="Ghai R."/>
            <person name="Kavagutti S V."/>
        </authorList>
    </citation>
    <scope>NUCLEOTIDE SEQUENCE</scope>
</reference>
<evidence type="ECO:0000313" key="6">
    <source>
        <dbReference type="EMBL" id="CAB4542379.1"/>
    </source>
</evidence>
<feature type="transmembrane region" description="Helical" evidence="5">
    <location>
        <begin position="143"/>
        <end position="169"/>
    </location>
</feature>
<dbReference type="AlphaFoldDB" id="A0A6J6EJU3"/>
<dbReference type="PANTHER" id="PTHR42723">
    <property type="entry name" value="CHLOROPHYLL SYNTHASE"/>
    <property type="match status" value="1"/>
</dbReference>
<keyword evidence="2 5" id="KW-0812">Transmembrane</keyword>
<keyword evidence="4 5" id="KW-0472">Membrane</keyword>
<protein>
    <submittedName>
        <fullName evidence="7">Unannotated protein</fullName>
    </submittedName>
</protein>
<proteinExistence type="predicted"/>
<feature type="transmembrane region" description="Helical" evidence="5">
    <location>
        <begin position="257"/>
        <end position="277"/>
    </location>
</feature>